<name>A0A2N3N1G8_9PEZI</name>
<organism evidence="4 5">
    <name type="scientific">Lomentospora prolificans</name>
    <dbReference type="NCBI Taxonomy" id="41688"/>
    <lineage>
        <taxon>Eukaryota</taxon>
        <taxon>Fungi</taxon>
        <taxon>Dikarya</taxon>
        <taxon>Ascomycota</taxon>
        <taxon>Pezizomycotina</taxon>
        <taxon>Sordariomycetes</taxon>
        <taxon>Hypocreomycetidae</taxon>
        <taxon>Microascales</taxon>
        <taxon>Microascaceae</taxon>
        <taxon>Lomentospora</taxon>
    </lineage>
</organism>
<dbReference type="InterPro" id="IPR036864">
    <property type="entry name" value="Zn2-C6_fun-type_DNA-bd_sf"/>
</dbReference>
<dbReference type="EMBL" id="NLAX01001034">
    <property type="protein sequence ID" value="PKS06252.1"/>
    <property type="molecule type" value="Genomic_DNA"/>
</dbReference>
<dbReference type="InterPro" id="IPR053157">
    <property type="entry name" value="Sterol_Uptake_Regulator"/>
</dbReference>
<feature type="domain" description="Zn(2)-C6 fungal-type" evidence="3">
    <location>
        <begin position="25"/>
        <end position="55"/>
    </location>
</feature>
<dbReference type="Pfam" id="PF00172">
    <property type="entry name" value="Zn_clus"/>
    <property type="match status" value="1"/>
</dbReference>
<dbReference type="PROSITE" id="PS00463">
    <property type="entry name" value="ZN2_CY6_FUNGAL_1"/>
    <property type="match status" value="1"/>
</dbReference>
<reference evidence="4 5" key="1">
    <citation type="journal article" date="2017" name="G3 (Bethesda)">
        <title>First Draft Genome Sequence of the Pathogenic Fungus Lomentospora prolificans (Formerly Scedosporium prolificans).</title>
        <authorList>
            <person name="Luo R."/>
            <person name="Zimin A."/>
            <person name="Workman R."/>
            <person name="Fan Y."/>
            <person name="Pertea G."/>
            <person name="Grossman N."/>
            <person name="Wear M.P."/>
            <person name="Jia B."/>
            <person name="Miller H."/>
            <person name="Casadevall A."/>
            <person name="Timp W."/>
            <person name="Zhang S.X."/>
            <person name="Salzberg S.L."/>
        </authorList>
    </citation>
    <scope>NUCLEOTIDE SEQUENCE [LARGE SCALE GENOMIC DNA]</scope>
    <source>
        <strain evidence="4 5">JHH-5317</strain>
    </source>
</reference>
<evidence type="ECO:0000259" key="3">
    <source>
        <dbReference type="PROSITE" id="PS50048"/>
    </source>
</evidence>
<dbReference type="SMART" id="SM00066">
    <property type="entry name" value="GAL4"/>
    <property type="match status" value="1"/>
</dbReference>
<dbReference type="GO" id="GO:0001228">
    <property type="term" value="F:DNA-binding transcription activator activity, RNA polymerase II-specific"/>
    <property type="evidence" value="ECO:0007669"/>
    <property type="project" value="TreeGrafter"/>
</dbReference>
<dbReference type="GO" id="GO:0008270">
    <property type="term" value="F:zinc ion binding"/>
    <property type="evidence" value="ECO:0007669"/>
    <property type="project" value="InterPro"/>
</dbReference>
<dbReference type="AlphaFoldDB" id="A0A2N3N1G8"/>
<gene>
    <name evidence="4" type="ORF">jhhlp_006998</name>
</gene>
<evidence type="ECO:0000256" key="2">
    <source>
        <dbReference type="SAM" id="MobiDB-lite"/>
    </source>
</evidence>
<comment type="caution">
    <text evidence="4">The sequence shown here is derived from an EMBL/GenBank/DDBJ whole genome shotgun (WGS) entry which is preliminary data.</text>
</comment>
<dbReference type="Gene3D" id="4.10.240.10">
    <property type="entry name" value="Zn(2)-C6 fungal-type DNA-binding domain"/>
    <property type="match status" value="1"/>
</dbReference>
<dbReference type="PANTHER" id="PTHR47784">
    <property type="entry name" value="STEROL UPTAKE CONTROL PROTEIN 2"/>
    <property type="match status" value="1"/>
</dbReference>
<evidence type="ECO:0000256" key="1">
    <source>
        <dbReference type="ARBA" id="ARBA00023242"/>
    </source>
</evidence>
<protein>
    <recommendedName>
        <fullName evidence="3">Zn(2)-C6 fungal-type domain-containing protein</fullName>
    </recommendedName>
</protein>
<feature type="region of interest" description="Disordered" evidence="2">
    <location>
        <begin position="58"/>
        <end position="78"/>
    </location>
</feature>
<proteinExistence type="predicted"/>
<dbReference type="PANTHER" id="PTHR47784:SF4">
    <property type="entry name" value="ZN(II)2CYS6 TRANSCRIPTION FACTOR (EUROFUNG)"/>
    <property type="match status" value="1"/>
</dbReference>
<evidence type="ECO:0000313" key="4">
    <source>
        <dbReference type="EMBL" id="PKS06252.1"/>
    </source>
</evidence>
<dbReference type="CDD" id="cd00067">
    <property type="entry name" value="GAL4"/>
    <property type="match status" value="1"/>
</dbReference>
<dbReference type="InterPro" id="IPR001138">
    <property type="entry name" value="Zn2Cys6_DnaBD"/>
</dbReference>
<evidence type="ECO:0000313" key="5">
    <source>
        <dbReference type="Proteomes" id="UP000233524"/>
    </source>
</evidence>
<keyword evidence="5" id="KW-1185">Reference proteome</keyword>
<keyword evidence="1" id="KW-0539">Nucleus</keyword>
<dbReference type="InParanoid" id="A0A2N3N1G8"/>
<sequence>MPSENPANNTRGNGMLRRSHKSWNGCIECKSRHIKCDENRPACANCTITERTCRYPEKAASGSNASTPPPSQPLADPVPVSIPDLVPELLNSNQAQTLPDHGQEPPVNLNHMELLIQFNLSLAVPEMDDELCEKGTRVALNAAADAPYLLHEVLAFSARHLAVLRPEMAQEYLAQSVRLQNAAISYFNVGQAQVDESNCVPMILFSSILGRHLLIDALATRTPDFSHFLDRYTQSSHIRRGLRAVASGSWPFLLKTNLSVFLSWGSRYMDIEGCGEECDPLRRLIAQSSLDQEVIGVCVKTIDALQYGFDELRNMPEDNLSGQTIYTWSIKSPKEFIDLLERRVPEAIVILAYYAVLLHRSRTMWQVGDSGAYIVESIVHYLGPDWAEWLAWPQSMTAM</sequence>
<dbReference type="SUPFAM" id="SSF57701">
    <property type="entry name" value="Zn2/Cys6 DNA-binding domain"/>
    <property type="match status" value="1"/>
</dbReference>
<dbReference type="Proteomes" id="UP000233524">
    <property type="component" value="Unassembled WGS sequence"/>
</dbReference>
<dbReference type="PROSITE" id="PS50048">
    <property type="entry name" value="ZN2_CY6_FUNGAL_2"/>
    <property type="match status" value="1"/>
</dbReference>
<dbReference type="VEuPathDB" id="FungiDB:jhhlp_006998"/>
<dbReference type="OrthoDB" id="5350673at2759"/>
<dbReference type="STRING" id="41688.A0A2N3N1G8"/>
<accession>A0A2N3N1G8</accession>